<proteinExistence type="predicted"/>
<gene>
    <name evidence="1" type="ORF">S01H4_54348</name>
</gene>
<sequence length="53" mass="6114">IYSMSLPQDRMFTIEDAIEQGKWEWEVSGSGYVDTLFGNTLLRFKTTKTIPPD</sequence>
<feature type="non-terminal residue" evidence="1">
    <location>
        <position position="1"/>
    </location>
</feature>
<dbReference type="EMBL" id="BART01031263">
    <property type="protein sequence ID" value="GAH12490.1"/>
    <property type="molecule type" value="Genomic_DNA"/>
</dbReference>
<reference evidence="1" key="1">
    <citation type="journal article" date="2014" name="Front. Microbiol.">
        <title>High frequency of phylogenetically diverse reductive dehalogenase-homologous genes in deep subseafloor sedimentary metagenomes.</title>
        <authorList>
            <person name="Kawai M."/>
            <person name="Futagami T."/>
            <person name="Toyoda A."/>
            <person name="Takaki Y."/>
            <person name="Nishi S."/>
            <person name="Hori S."/>
            <person name="Arai W."/>
            <person name="Tsubouchi T."/>
            <person name="Morono Y."/>
            <person name="Uchiyama I."/>
            <person name="Ito T."/>
            <person name="Fujiyama A."/>
            <person name="Inagaki F."/>
            <person name="Takami H."/>
        </authorList>
    </citation>
    <scope>NUCLEOTIDE SEQUENCE</scope>
    <source>
        <strain evidence="1">Expedition CK06-06</strain>
    </source>
</reference>
<evidence type="ECO:0000313" key="1">
    <source>
        <dbReference type="EMBL" id="GAH12490.1"/>
    </source>
</evidence>
<comment type="caution">
    <text evidence="1">The sequence shown here is derived from an EMBL/GenBank/DDBJ whole genome shotgun (WGS) entry which is preliminary data.</text>
</comment>
<accession>X1DWC7</accession>
<dbReference type="AlphaFoldDB" id="X1DWC7"/>
<organism evidence="1">
    <name type="scientific">marine sediment metagenome</name>
    <dbReference type="NCBI Taxonomy" id="412755"/>
    <lineage>
        <taxon>unclassified sequences</taxon>
        <taxon>metagenomes</taxon>
        <taxon>ecological metagenomes</taxon>
    </lineage>
</organism>
<protein>
    <submittedName>
        <fullName evidence="1">Uncharacterized protein</fullName>
    </submittedName>
</protein>
<name>X1DWC7_9ZZZZ</name>